<protein>
    <submittedName>
        <fullName evidence="2">Uncharacterized protein</fullName>
    </submittedName>
</protein>
<evidence type="ECO:0000256" key="1">
    <source>
        <dbReference type="SAM" id="MobiDB-lite"/>
    </source>
</evidence>
<reference evidence="2 3" key="1">
    <citation type="journal article" date="2021" name="Plant Biotechnol. J.">
        <title>Multi-omics assisted identification of the key and species-specific regulatory components of drought-tolerant mechanisms in Gossypium stocksii.</title>
        <authorList>
            <person name="Yu D."/>
            <person name="Ke L."/>
            <person name="Zhang D."/>
            <person name="Wu Y."/>
            <person name="Sun Y."/>
            <person name="Mei J."/>
            <person name="Sun J."/>
            <person name="Sun Y."/>
        </authorList>
    </citation>
    <scope>NUCLEOTIDE SEQUENCE [LARGE SCALE GENOMIC DNA]</scope>
    <source>
        <strain evidence="3">cv. E1</strain>
        <tissue evidence="2">Leaf</tissue>
    </source>
</reference>
<name>A0A9D4AE86_9ROSI</name>
<accession>A0A9D4AE86</accession>
<feature type="region of interest" description="Disordered" evidence="1">
    <location>
        <begin position="194"/>
        <end position="215"/>
    </location>
</feature>
<proteinExistence type="predicted"/>
<evidence type="ECO:0000313" key="2">
    <source>
        <dbReference type="EMBL" id="KAH1114912.1"/>
    </source>
</evidence>
<dbReference type="Proteomes" id="UP000828251">
    <property type="component" value="Unassembled WGS sequence"/>
</dbReference>
<evidence type="ECO:0000313" key="3">
    <source>
        <dbReference type="Proteomes" id="UP000828251"/>
    </source>
</evidence>
<gene>
    <name evidence="2" type="ORF">J1N35_008290</name>
</gene>
<sequence length="215" mass="24361">MHSLSLLEFNLALSFITEEYAMSLTFQNSLCTFPTDFRAVEAFCLLTDNAESTYSPKTSNDLWFHNPALCYIHRYLAYNFSGRRDALAIVSKTELFFLWCIYTGRPVNLGYWFALQFEHVIKAKRPLILGSLITQLLFSLHGSNVHISDLHVACQADPLDARCLDSMGLLLGTPSSFRFVPLSVRSTPSERVFRQQNQNDAPAPVQSQPTLTIEQ</sequence>
<dbReference type="EMBL" id="JAIQCV010000003">
    <property type="protein sequence ID" value="KAH1114912.1"/>
    <property type="molecule type" value="Genomic_DNA"/>
</dbReference>
<dbReference type="AlphaFoldDB" id="A0A9D4AE86"/>
<organism evidence="2 3">
    <name type="scientific">Gossypium stocksii</name>
    <dbReference type="NCBI Taxonomy" id="47602"/>
    <lineage>
        <taxon>Eukaryota</taxon>
        <taxon>Viridiplantae</taxon>
        <taxon>Streptophyta</taxon>
        <taxon>Embryophyta</taxon>
        <taxon>Tracheophyta</taxon>
        <taxon>Spermatophyta</taxon>
        <taxon>Magnoliopsida</taxon>
        <taxon>eudicotyledons</taxon>
        <taxon>Gunneridae</taxon>
        <taxon>Pentapetalae</taxon>
        <taxon>rosids</taxon>
        <taxon>malvids</taxon>
        <taxon>Malvales</taxon>
        <taxon>Malvaceae</taxon>
        <taxon>Malvoideae</taxon>
        <taxon>Gossypium</taxon>
    </lineage>
</organism>
<keyword evidence="3" id="KW-1185">Reference proteome</keyword>
<dbReference type="OrthoDB" id="1423700at2759"/>
<comment type="caution">
    <text evidence="2">The sequence shown here is derived from an EMBL/GenBank/DDBJ whole genome shotgun (WGS) entry which is preliminary data.</text>
</comment>